<organism evidence="1 2">
    <name type="scientific">Eretmocerus hayati</name>
    <dbReference type="NCBI Taxonomy" id="131215"/>
    <lineage>
        <taxon>Eukaryota</taxon>
        <taxon>Metazoa</taxon>
        <taxon>Ecdysozoa</taxon>
        <taxon>Arthropoda</taxon>
        <taxon>Hexapoda</taxon>
        <taxon>Insecta</taxon>
        <taxon>Pterygota</taxon>
        <taxon>Neoptera</taxon>
        <taxon>Endopterygota</taxon>
        <taxon>Hymenoptera</taxon>
        <taxon>Apocrita</taxon>
        <taxon>Proctotrupomorpha</taxon>
        <taxon>Chalcidoidea</taxon>
        <taxon>Aphelinidae</taxon>
        <taxon>Aphelininae</taxon>
        <taxon>Eretmocerus</taxon>
    </lineage>
</organism>
<evidence type="ECO:0000313" key="1">
    <source>
        <dbReference type="EMBL" id="KAJ8675287.1"/>
    </source>
</evidence>
<reference evidence="1" key="1">
    <citation type="submission" date="2023-04" db="EMBL/GenBank/DDBJ databases">
        <title>A chromosome-level genome assembly of the parasitoid wasp Eretmocerus hayati.</title>
        <authorList>
            <person name="Zhong Y."/>
            <person name="Liu S."/>
            <person name="Liu Y."/>
        </authorList>
    </citation>
    <scope>NUCLEOTIDE SEQUENCE</scope>
    <source>
        <strain evidence="1">ZJU_SS_LIU_2023</strain>
    </source>
</reference>
<protein>
    <submittedName>
        <fullName evidence="1">Uncharacterized protein</fullName>
    </submittedName>
</protein>
<name>A0ACC2NW05_9HYME</name>
<dbReference type="EMBL" id="CM056742">
    <property type="protein sequence ID" value="KAJ8675287.1"/>
    <property type="molecule type" value="Genomic_DNA"/>
</dbReference>
<evidence type="ECO:0000313" key="2">
    <source>
        <dbReference type="Proteomes" id="UP001239111"/>
    </source>
</evidence>
<dbReference type="Proteomes" id="UP001239111">
    <property type="component" value="Chromosome 2"/>
</dbReference>
<sequence>MSDQAQKPVKDLSFVIDSTPDKDDDELSILDVLDFDDSAHDRWLCSPGDLPKRNSIDGKVEDLDAWLHAAIMESEAAQGDSSSKRCVDTRTFTRIKRRSNRMSLDALGAAASSELMPPPSSNVWRNSVIPESPVQEPNTLRDSLQKKDNIPMMLRPKSNQVLSALLSDSPASISSQTSMEAFMNISRTKEGMSSLMSNSSEPDVNSILMNISQPSLLYSSIISDGRGDESVQVAPATDSLTDSQILTDSMMDASIFKDMQDTNELTEFLKQSSDFTCLENGILSKNSDAFDINEKTVISEGSVSDKTYTSIGDKNSKSADETFVAEEDPKLNGTFTRNEESDLDETFTSIPSPIAKTETQNHINKSLYDSSDYNGNSSSSSSFKSFPSSPTKTEYYDAKPLSSQESSLVQCTVTSNSMNSTKTISSENERSTSSRNGEDVFVHDIIDENKCETKPDVQTSSPTLKKEQLKTIYQATDPTINDATRKSRTSGNRFDSTFTAESPHPLGSELNVTYDPTSITKSSSGNKLHNATFVQESQCHQIETLQEEQNLDATYDCVENNPNTIAEQNPRQTGRNLNRFQTQTLDQSRFNTFRKDNKTGHRWSQVPQTQIQPTKTGIAPPAKSQISNRRSCAVPSQQKFNTFTRRSVAVAKSVVDENKPDNKFVKPSGQLSTGFAKPGQPPRQLSKLPQLFQKSHPNLGSKTLGKLKVESQIGFHKGSQPDISNNTYSLGRFKSEQRLLQMKHISQFSSIDNTSRSMESIDSTASAHSAPDFDDGLSIGSDGSRASYTIKPNNREISHTLATEEIVLGKSFGVSTPGIKGRHILENTWVKENDLPSPISKNGIGKGHDNERNTSPSEDADFNARTSSPLTASPTGSDQAIHSHGGDNGFISTIKKEKAQMENVKVKQLKPPSSVPNTMTKLRQPTNWAGGPNKTGGGSGIPRPASRIPPPKFTKSNLK</sequence>
<accession>A0ACC2NW05</accession>
<keyword evidence="2" id="KW-1185">Reference proteome</keyword>
<comment type="caution">
    <text evidence="1">The sequence shown here is derived from an EMBL/GenBank/DDBJ whole genome shotgun (WGS) entry which is preliminary data.</text>
</comment>
<gene>
    <name evidence="1" type="ORF">QAD02_011073</name>
</gene>
<proteinExistence type="predicted"/>